<dbReference type="HOGENOM" id="CLU_2725828_0_0_1"/>
<protein>
    <submittedName>
        <fullName evidence="2">Uncharacterized protein</fullName>
    </submittedName>
</protein>
<name>A0A0D9W3B2_9ORYZ</name>
<dbReference type="Proteomes" id="UP000032180">
    <property type="component" value="Chromosome 4"/>
</dbReference>
<sequence length="72" mass="8030">MAAERTEVASCDHFRSSSPPRCQSPIPTMVRSPSGSVLGIVAGREIHHQARLRPPISFICDNFARIKQERKD</sequence>
<feature type="region of interest" description="Disordered" evidence="1">
    <location>
        <begin position="1"/>
        <end position="29"/>
    </location>
</feature>
<reference evidence="2 3" key="1">
    <citation type="submission" date="2012-08" db="EMBL/GenBank/DDBJ databases">
        <title>Oryza genome evolution.</title>
        <authorList>
            <person name="Wing R.A."/>
        </authorList>
    </citation>
    <scope>NUCLEOTIDE SEQUENCE</scope>
</reference>
<evidence type="ECO:0000313" key="3">
    <source>
        <dbReference type="Proteomes" id="UP000032180"/>
    </source>
</evidence>
<evidence type="ECO:0000313" key="2">
    <source>
        <dbReference type="EnsemblPlants" id="LPERR04G04570.1"/>
    </source>
</evidence>
<dbReference type="Gramene" id="LPERR04G04570.1">
    <property type="protein sequence ID" value="LPERR04G04570.1"/>
    <property type="gene ID" value="LPERR04G04570"/>
</dbReference>
<reference evidence="2" key="3">
    <citation type="submission" date="2015-04" db="UniProtKB">
        <authorList>
            <consortium name="EnsemblPlants"/>
        </authorList>
    </citation>
    <scope>IDENTIFICATION</scope>
</reference>
<keyword evidence="3" id="KW-1185">Reference proteome</keyword>
<evidence type="ECO:0000256" key="1">
    <source>
        <dbReference type="SAM" id="MobiDB-lite"/>
    </source>
</evidence>
<organism evidence="2 3">
    <name type="scientific">Leersia perrieri</name>
    <dbReference type="NCBI Taxonomy" id="77586"/>
    <lineage>
        <taxon>Eukaryota</taxon>
        <taxon>Viridiplantae</taxon>
        <taxon>Streptophyta</taxon>
        <taxon>Embryophyta</taxon>
        <taxon>Tracheophyta</taxon>
        <taxon>Spermatophyta</taxon>
        <taxon>Magnoliopsida</taxon>
        <taxon>Liliopsida</taxon>
        <taxon>Poales</taxon>
        <taxon>Poaceae</taxon>
        <taxon>BOP clade</taxon>
        <taxon>Oryzoideae</taxon>
        <taxon>Oryzeae</taxon>
        <taxon>Oryzinae</taxon>
        <taxon>Leersia</taxon>
    </lineage>
</organism>
<reference evidence="3" key="2">
    <citation type="submission" date="2013-12" db="EMBL/GenBank/DDBJ databases">
        <authorList>
            <person name="Yu Y."/>
            <person name="Lee S."/>
            <person name="de Baynast K."/>
            <person name="Wissotski M."/>
            <person name="Liu L."/>
            <person name="Talag J."/>
            <person name="Goicoechea J."/>
            <person name="Angelova A."/>
            <person name="Jetty R."/>
            <person name="Kudrna D."/>
            <person name="Golser W."/>
            <person name="Rivera L."/>
            <person name="Zhang J."/>
            <person name="Wing R."/>
        </authorList>
    </citation>
    <scope>NUCLEOTIDE SEQUENCE</scope>
</reference>
<dbReference type="EnsemblPlants" id="LPERR04G04570.1">
    <property type="protein sequence ID" value="LPERR04G04570.1"/>
    <property type="gene ID" value="LPERR04G04570"/>
</dbReference>
<feature type="compositionally biased region" description="Basic and acidic residues" evidence="1">
    <location>
        <begin position="1"/>
        <end position="15"/>
    </location>
</feature>
<proteinExistence type="predicted"/>
<dbReference type="AlphaFoldDB" id="A0A0D9W3B2"/>
<accession>A0A0D9W3B2</accession>